<reference evidence="4" key="1">
    <citation type="submission" date="2023-02" db="EMBL/GenBank/DDBJ databases">
        <title>Genome of toxic invasive species Heracleum sosnowskyi carries increased number of genes despite the absence of recent whole-genome duplications.</title>
        <authorList>
            <person name="Schelkunov M."/>
            <person name="Shtratnikova V."/>
            <person name="Makarenko M."/>
            <person name="Klepikova A."/>
            <person name="Omelchenko D."/>
            <person name="Novikova G."/>
            <person name="Obukhova E."/>
            <person name="Bogdanov V."/>
            <person name="Penin A."/>
            <person name="Logacheva M."/>
        </authorList>
    </citation>
    <scope>NUCLEOTIDE SEQUENCE</scope>
    <source>
        <strain evidence="4">Hsosn_3</strain>
        <tissue evidence="4">Leaf</tissue>
    </source>
</reference>
<dbReference type="SUPFAM" id="SSF48371">
    <property type="entry name" value="ARM repeat"/>
    <property type="match status" value="1"/>
</dbReference>
<evidence type="ECO:0000256" key="3">
    <source>
        <dbReference type="ARBA" id="ARBA00022927"/>
    </source>
</evidence>
<accession>A0AAD8HJ97</accession>
<dbReference type="InterPro" id="IPR011989">
    <property type="entry name" value="ARM-like"/>
</dbReference>
<dbReference type="PANTHER" id="PTHR23316">
    <property type="entry name" value="IMPORTIN ALPHA"/>
    <property type="match status" value="1"/>
</dbReference>
<gene>
    <name evidence="4" type="ORF">POM88_042788</name>
</gene>
<comment type="similarity">
    <text evidence="1">Belongs to the importin alpha family.</text>
</comment>
<sequence length="493" mass="56024">MNKVNKMTLNYHKDQSFEDENSSNSKLIHQVKGFLFGIVPVSSPDDMFLQFVNRKKDLLPRPPGPRFGQFNTFVKERLSFNIQRKIPILDAYVRDLMKFSESLKFNVRQLSNVMDEIEEIVRLDPRVAEVVLEPVVLERIVKILREIDDKHIKVTAAYILSASRLDKCNAVIINKAIQYLVDLMHDDYTVLRAMYTLISLARAYPGHASVIVEKNALNVALDVFTNYGEGYETLNCVGNFMVMVCQVKLSPDEERVALTILDKIIQVEHRYHYHIVRACDALQYLSFKKHVELEEHAFKRQIALIFHNNDEVASSALGVVGNIARWGRDDQLQILAKDSKFLQYLGKTMTCQPKEFLYKEVCQIISEIAAAQDGAFIQALEEAGLIDNLCSLLEVAKFDVKMEAAWDGLEKWRKPTAESIKINTDVAMFAETGCYSLAFVARDFNGELVWARACCGAGLTQPEVAEAIGLKEALSWSKQQLGQQHIISLRQIP</sequence>
<evidence type="ECO:0000256" key="1">
    <source>
        <dbReference type="ARBA" id="ARBA00010394"/>
    </source>
</evidence>
<proteinExistence type="inferred from homology"/>
<keyword evidence="5" id="KW-1185">Reference proteome</keyword>
<evidence type="ECO:0000313" key="5">
    <source>
        <dbReference type="Proteomes" id="UP001237642"/>
    </source>
</evidence>
<keyword evidence="3" id="KW-0653">Protein transport</keyword>
<dbReference type="GO" id="GO:0015031">
    <property type="term" value="P:protein transport"/>
    <property type="evidence" value="ECO:0007669"/>
    <property type="project" value="UniProtKB-KW"/>
</dbReference>
<reference evidence="4" key="2">
    <citation type="submission" date="2023-05" db="EMBL/GenBank/DDBJ databases">
        <authorList>
            <person name="Schelkunov M.I."/>
        </authorList>
    </citation>
    <scope>NUCLEOTIDE SEQUENCE</scope>
    <source>
        <strain evidence="4">Hsosn_3</strain>
        <tissue evidence="4">Leaf</tissue>
    </source>
</reference>
<name>A0AAD8HJ97_9APIA</name>
<organism evidence="4 5">
    <name type="scientific">Heracleum sosnowskyi</name>
    <dbReference type="NCBI Taxonomy" id="360622"/>
    <lineage>
        <taxon>Eukaryota</taxon>
        <taxon>Viridiplantae</taxon>
        <taxon>Streptophyta</taxon>
        <taxon>Embryophyta</taxon>
        <taxon>Tracheophyta</taxon>
        <taxon>Spermatophyta</taxon>
        <taxon>Magnoliopsida</taxon>
        <taxon>eudicotyledons</taxon>
        <taxon>Gunneridae</taxon>
        <taxon>Pentapetalae</taxon>
        <taxon>asterids</taxon>
        <taxon>campanulids</taxon>
        <taxon>Apiales</taxon>
        <taxon>Apiaceae</taxon>
        <taxon>Apioideae</taxon>
        <taxon>apioid superclade</taxon>
        <taxon>Tordylieae</taxon>
        <taxon>Tordyliinae</taxon>
        <taxon>Heracleum</taxon>
    </lineage>
</organism>
<dbReference type="Gene3D" id="1.25.10.10">
    <property type="entry name" value="Leucine-rich Repeat Variant"/>
    <property type="match status" value="1"/>
</dbReference>
<dbReference type="EMBL" id="JAUIZM010000009">
    <property type="protein sequence ID" value="KAK1367227.1"/>
    <property type="molecule type" value="Genomic_DNA"/>
</dbReference>
<dbReference type="AlphaFoldDB" id="A0AAD8HJ97"/>
<comment type="caution">
    <text evidence="4">The sequence shown here is derived from an EMBL/GenBank/DDBJ whole genome shotgun (WGS) entry which is preliminary data.</text>
</comment>
<evidence type="ECO:0000256" key="2">
    <source>
        <dbReference type="ARBA" id="ARBA00022448"/>
    </source>
</evidence>
<evidence type="ECO:0000313" key="4">
    <source>
        <dbReference type="EMBL" id="KAK1367227.1"/>
    </source>
</evidence>
<dbReference type="Proteomes" id="UP001237642">
    <property type="component" value="Unassembled WGS sequence"/>
</dbReference>
<protein>
    <submittedName>
        <fullName evidence="4">Uncharacterized protein</fullName>
    </submittedName>
</protein>
<keyword evidence="2" id="KW-0813">Transport</keyword>
<dbReference type="InterPro" id="IPR016024">
    <property type="entry name" value="ARM-type_fold"/>
</dbReference>